<protein>
    <submittedName>
        <fullName evidence="9">Uncharacterized protein YgbK (DUF1537 family)</fullName>
    </submittedName>
</protein>
<dbReference type="SUPFAM" id="SSF142764">
    <property type="entry name" value="YgbK-like"/>
    <property type="match status" value="1"/>
</dbReference>
<reference evidence="9 10" key="1">
    <citation type="submission" date="2023-08" db="EMBL/GenBank/DDBJ databases">
        <title>Functional and genomic diversity of the sorghum phyllosphere microbiome.</title>
        <authorList>
            <person name="Shade A."/>
        </authorList>
    </citation>
    <scope>NUCLEOTIDE SEQUENCE [LARGE SCALE GENOMIC DNA]</scope>
    <source>
        <strain evidence="9 10">SORGH_AS_0919</strain>
    </source>
</reference>
<evidence type="ECO:0000313" key="10">
    <source>
        <dbReference type="Proteomes" id="UP001260188"/>
    </source>
</evidence>
<evidence type="ECO:0000256" key="2">
    <source>
        <dbReference type="ARBA" id="ARBA00022679"/>
    </source>
</evidence>
<accession>A0ABU1I158</accession>
<feature type="domain" description="Four-carbon acid sugar kinase nucleotide binding" evidence="8">
    <location>
        <begin position="297"/>
        <end position="460"/>
    </location>
</feature>
<dbReference type="Proteomes" id="UP001260188">
    <property type="component" value="Unassembled WGS sequence"/>
</dbReference>
<dbReference type="InterPro" id="IPR031475">
    <property type="entry name" value="NBD_C"/>
</dbReference>
<dbReference type="Pfam" id="PF17042">
    <property type="entry name" value="NBD_C"/>
    <property type="match status" value="1"/>
</dbReference>
<keyword evidence="2" id="KW-0808">Transferase</keyword>
<dbReference type="Gene3D" id="3.40.50.10840">
    <property type="entry name" value="Putative sugar-binding, N-terminal domain"/>
    <property type="match status" value="1"/>
</dbReference>
<gene>
    <name evidence="9" type="ORF">QE367_001824</name>
</gene>
<sequence>MAPTAPLPDLPEASRPDLGLLAARVAESGRVFVVLDDDPTGTQSVADLPVLGAWDVADLAWALSSGAPAVYVLTNSRSLAPADAERINREVVRAALAAAEIAGVRVDFVSRSDSTLRGHFPLEPDTIAHEIARSGSPAPTNVVVVPAFPDAGRVTVRGVHGILSDEGFTPIGETEFARDSTFGFRSSRLADWVAEKTDGAIAAADVVEVTVDHLRAGVAAVAAVLRAAPAGAPIVVDAVVEEDLVELALGLEAVEAEGRSFVYRVGPPFVRARIGQRRRPPVDVAELGVDRAARGGLVVVGSHVGLTSRQLADLVRHRPLEAVVELDVPRLLDPAQRAAELERAGATIATALLRGDVVLHTSRTLMRTDDPDESLDISRRVSEAVVEVVRGVVAGVTPRFVIAKGGITSSDVATRGLEIRRARVRGSLFPGIVSVWEAADGPASGIPYIVFAGNVGDDGSLTAAVERLSLTPAHPARDRGEPQE</sequence>
<keyword evidence="4" id="KW-0418">Kinase</keyword>
<keyword evidence="3" id="KW-0547">Nucleotide-binding</keyword>
<evidence type="ECO:0000259" key="8">
    <source>
        <dbReference type="Pfam" id="PF17042"/>
    </source>
</evidence>
<evidence type="ECO:0000256" key="4">
    <source>
        <dbReference type="ARBA" id="ARBA00022777"/>
    </source>
</evidence>
<feature type="domain" description="Four-carbon acid sugar kinase N-terminal" evidence="7">
    <location>
        <begin position="33"/>
        <end position="272"/>
    </location>
</feature>
<evidence type="ECO:0000259" key="7">
    <source>
        <dbReference type="Pfam" id="PF07005"/>
    </source>
</evidence>
<dbReference type="InterPro" id="IPR037051">
    <property type="entry name" value="4-carb_acid_sugar_kinase_N_sf"/>
</dbReference>
<evidence type="ECO:0000256" key="3">
    <source>
        <dbReference type="ARBA" id="ARBA00022741"/>
    </source>
</evidence>
<comment type="caution">
    <text evidence="9">The sequence shown here is derived from an EMBL/GenBank/DDBJ whole genome shotgun (WGS) entry which is preliminary data.</text>
</comment>
<dbReference type="Pfam" id="PF07005">
    <property type="entry name" value="SBD_N"/>
    <property type="match status" value="1"/>
</dbReference>
<dbReference type="InterPro" id="IPR042213">
    <property type="entry name" value="NBD_C_sf"/>
</dbReference>
<evidence type="ECO:0000256" key="5">
    <source>
        <dbReference type="ARBA" id="ARBA00022840"/>
    </source>
</evidence>
<evidence type="ECO:0000313" key="9">
    <source>
        <dbReference type="EMBL" id="MDR6167620.1"/>
    </source>
</evidence>
<evidence type="ECO:0000256" key="6">
    <source>
        <dbReference type="ARBA" id="ARBA00023277"/>
    </source>
</evidence>
<name>A0ABU1I158_9MICO</name>
<evidence type="ECO:0000256" key="1">
    <source>
        <dbReference type="ARBA" id="ARBA00005715"/>
    </source>
</evidence>
<keyword evidence="10" id="KW-1185">Reference proteome</keyword>
<keyword evidence="6" id="KW-0119">Carbohydrate metabolism</keyword>
<organism evidence="9 10">
    <name type="scientific">Microbacterium paludicola</name>
    <dbReference type="NCBI Taxonomy" id="300019"/>
    <lineage>
        <taxon>Bacteria</taxon>
        <taxon>Bacillati</taxon>
        <taxon>Actinomycetota</taxon>
        <taxon>Actinomycetes</taxon>
        <taxon>Micrococcales</taxon>
        <taxon>Microbacteriaceae</taxon>
        <taxon>Microbacterium</taxon>
    </lineage>
</organism>
<comment type="similarity">
    <text evidence="1">Belongs to the four-carbon acid sugar kinase family.</text>
</comment>
<proteinExistence type="inferred from homology"/>
<dbReference type="RefSeq" id="WP_309666220.1">
    <property type="nucleotide sequence ID" value="NZ_JAVIZA010000001.1"/>
</dbReference>
<dbReference type="Gene3D" id="3.40.980.20">
    <property type="entry name" value="Four-carbon acid sugar kinase, nucleotide binding domain"/>
    <property type="match status" value="1"/>
</dbReference>
<dbReference type="EMBL" id="JAVIZA010000001">
    <property type="protein sequence ID" value="MDR6167620.1"/>
    <property type="molecule type" value="Genomic_DNA"/>
</dbReference>
<keyword evidence="5" id="KW-0067">ATP-binding</keyword>
<dbReference type="InterPro" id="IPR010737">
    <property type="entry name" value="4-carb_acid_sugar_kinase_N"/>
</dbReference>